<proteinExistence type="inferred from homology"/>
<comment type="catalytic activity">
    <reaction evidence="1">
        <text>Random endo-hydrolysis of N-acetyl-beta-D-glucosaminide (1-&gt;4)-beta-linkages in chitin and chitodextrins.</text>
        <dbReference type="EC" id="3.2.1.14"/>
    </reaction>
</comment>
<dbReference type="OrthoDB" id="73875at2759"/>
<protein>
    <recommendedName>
        <fullName evidence="2">chitinase</fullName>
        <ecNumber evidence="2">3.2.1.14</ecNumber>
    </recommendedName>
</protein>
<dbReference type="InterPro" id="IPR001579">
    <property type="entry name" value="Glyco_hydro_18_chit_AS"/>
</dbReference>
<keyword evidence="3 9" id="KW-0147">Chitin-binding</keyword>
<dbReference type="PANTHER" id="PTHR11177:SF337">
    <property type="entry name" value="CHITINASE"/>
    <property type="match status" value="1"/>
</dbReference>
<dbReference type="GO" id="GO:0000272">
    <property type="term" value="P:polysaccharide catabolic process"/>
    <property type="evidence" value="ECO:0007669"/>
    <property type="project" value="UniProtKB-KW"/>
</dbReference>
<dbReference type="Proteomes" id="UP000824998">
    <property type="component" value="Unassembled WGS sequence"/>
</dbReference>
<dbReference type="AlphaFoldDB" id="A0A9P8C770"/>
<dbReference type="PROSITE" id="PS51910">
    <property type="entry name" value="GH18_2"/>
    <property type="match status" value="1"/>
</dbReference>
<evidence type="ECO:0000256" key="2">
    <source>
        <dbReference type="ARBA" id="ARBA00012729"/>
    </source>
</evidence>
<comment type="similarity">
    <text evidence="11">Belongs to the glycosyl hydrolase 18 family.</text>
</comment>
<dbReference type="EC" id="3.2.1.14" evidence="2"/>
<evidence type="ECO:0000256" key="4">
    <source>
        <dbReference type="ARBA" id="ARBA00022801"/>
    </source>
</evidence>
<evidence type="ECO:0000256" key="11">
    <source>
        <dbReference type="RuleBase" id="RU004453"/>
    </source>
</evidence>
<evidence type="ECO:0000256" key="5">
    <source>
        <dbReference type="ARBA" id="ARBA00023024"/>
    </source>
</evidence>
<feature type="chain" id="PRO_5040179780" description="chitinase" evidence="12">
    <location>
        <begin position="22"/>
        <end position="398"/>
    </location>
</feature>
<dbReference type="Gene3D" id="3.20.20.80">
    <property type="entry name" value="Glycosidases"/>
    <property type="match status" value="1"/>
</dbReference>
<feature type="domain" description="Chitin-binding type-1" evidence="13">
    <location>
        <begin position="266"/>
        <end position="309"/>
    </location>
</feature>
<dbReference type="GO" id="GO:0005576">
    <property type="term" value="C:extracellular region"/>
    <property type="evidence" value="ECO:0007669"/>
    <property type="project" value="TreeGrafter"/>
</dbReference>
<keyword evidence="6" id="KW-0119">Carbohydrate metabolism</keyword>
<keyword evidence="9" id="KW-1015">Disulfide bond</keyword>
<evidence type="ECO:0000256" key="8">
    <source>
        <dbReference type="ARBA" id="ARBA00023326"/>
    </source>
</evidence>
<dbReference type="InterPro" id="IPR001002">
    <property type="entry name" value="Chitin-bd_1"/>
</dbReference>
<name>A0A9P8C770_9HELO</name>
<keyword evidence="16" id="KW-1185">Reference proteome</keyword>
<dbReference type="InterPro" id="IPR011583">
    <property type="entry name" value="Chitinase_II/V-like_cat"/>
</dbReference>
<dbReference type="GO" id="GO:0008843">
    <property type="term" value="F:endochitinase activity"/>
    <property type="evidence" value="ECO:0007669"/>
    <property type="project" value="UniProtKB-EC"/>
</dbReference>
<evidence type="ECO:0000313" key="16">
    <source>
        <dbReference type="Proteomes" id="UP000824998"/>
    </source>
</evidence>
<evidence type="ECO:0000259" key="14">
    <source>
        <dbReference type="PROSITE" id="PS51910"/>
    </source>
</evidence>
<evidence type="ECO:0000256" key="6">
    <source>
        <dbReference type="ARBA" id="ARBA00023277"/>
    </source>
</evidence>
<keyword evidence="5" id="KW-0146">Chitin degradation</keyword>
<keyword evidence="12" id="KW-0732">Signal</keyword>
<feature type="signal peptide" evidence="12">
    <location>
        <begin position="1"/>
        <end position="21"/>
    </location>
</feature>
<dbReference type="InterPro" id="IPR017853">
    <property type="entry name" value="GH"/>
</dbReference>
<feature type="disulfide bond" evidence="9">
    <location>
        <begin position="282"/>
        <end position="296"/>
    </location>
</feature>
<dbReference type="CDD" id="cd00598">
    <property type="entry name" value="GH18_chitinase-like"/>
    <property type="match status" value="1"/>
</dbReference>
<dbReference type="PROSITE" id="PS01095">
    <property type="entry name" value="GH18_1"/>
    <property type="match status" value="1"/>
</dbReference>
<evidence type="ECO:0000256" key="7">
    <source>
        <dbReference type="ARBA" id="ARBA00023295"/>
    </source>
</evidence>
<dbReference type="InterPro" id="IPR036861">
    <property type="entry name" value="Endochitinase-like_sf"/>
</dbReference>
<dbReference type="InterPro" id="IPR050314">
    <property type="entry name" value="Glycosyl_Hydrlase_18"/>
</dbReference>
<dbReference type="SMART" id="SM00636">
    <property type="entry name" value="Glyco_18"/>
    <property type="match status" value="1"/>
</dbReference>
<dbReference type="PROSITE" id="PS50941">
    <property type="entry name" value="CHIT_BIND_I_2"/>
    <property type="match status" value="1"/>
</dbReference>
<dbReference type="EMBL" id="MU251452">
    <property type="protein sequence ID" value="KAG9234766.1"/>
    <property type="molecule type" value="Genomic_DNA"/>
</dbReference>
<comment type="caution">
    <text evidence="15">The sequence shown here is derived from an EMBL/GenBank/DDBJ whole genome shotgun (WGS) entry which is preliminary data.</text>
</comment>
<dbReference type="SUPFAM" id="SSF57016">
    <property type="entry name" value="Plant lectins/antimicrobial peptides"/>
    <property type="match status" value="1"/>
</dbReference>
<dbReference type="SUPFAM" id="SSF51445">
    <property type="entry name" value="(Trans)glycosidases"/>
    <property type="match status" value="1"/>
</dbReference>
<dbReference type="GO" id="GO:0008061">
    <property type="term" value="F:chitin binding"/>
    <property type="evidence" value="ECO:0007669"/>
    <property type="project" value="UniProtKB-UniRule"/>
</dbReference>
<evidence type="ECO:0000313" key="15">
    <source>
        <dbReference type="EMBL" id="KAG9234766.1"/>
    </source>
</evidence>
<comment type="caution">
    <text evidence="9">Lacks conserved residue(s) required for the propagation of feature annotation.</text>
</comment>
<reference evidence="15" key="1">
    <citation type="journal article" date="2021" name="IMA Fungus">
        <title>Genomic characterization of three marine fungi, including Emericellopsis atlantica sp. nov. with signatures of a generalist lifestyle and marine biomass degradation.</title>
        <authorList>
            <person name="Hagestad O.C."/>
            <person name="Hou L."/>
            <person name="Andersen J.H."/>
            <person name="Hansen E.H."/>
            <person name="Altermark B."/>
            <person name="Li C."/>
            <person name="Kuhnert E."/>
            <person name="Cox R.J."/>
            <person name="Crous P.W."/>
            <person name="Spatafora J.W."/>
            <person name="Lail K."/>
            <person name="Amirebrahimi M."/>
            <person name="Lipzen A."/>
            <person name="Pangilinan J."/>
            <person name="Andreopoulos W."/>
            <person name="Hayes R.D."/>
            <person name="Ng V."/>
            <person name="Grigoriev I.V."/>
            <person name="Jackson S.A."/>
            <person name="Sutton T.D.S."/>
            <person name="Dobson A.D.W."/>
            <person name="Rama T."/>
        </authorList>
    </citation>
    <scope>NUCLEOTIDE SEQUENCE</scope>
    <source>
        <strain evidence="15">TRa018bII</strain>
    </source>
</reference>
<dbReference type="InterPro" id="IPR001223">
    <property type="entry name" value="Glyco_hydro18_cat"/>
</dbReference>
<dbReference type="PANTHER" id="PTHR11177">
    <property type="entry name" value="CHITINASE"/>
    <property type="match status" value="1"/>
</dbReference>
<sequence length="398" mass="42625">MKFSNLVISLVASVASVEASARYVLYADQYHLKGLPNSTVTKGITHVIMAFENSSLFTTSPPGNYTPFEPLSAMPTNSTRASYASNIASMLDTMGFDGVDIDWEYPGGNGQDYKQSPNFEKSIKSAIGEKELSIAVPGLQRDMIAYTAKQAPKIWESVDFVNIMTYDLMNRRDNITVHHTSVNGSAVVIDHCLNVLGLPPAKANLGFAFYAKYFTQDPAGHCENGLGCTMVALENKDGSDSGKSAAMTFETANYVSSVGNLTESPDGSCGPSVGHFCSTGNCCGAYGFRGSSSDYCGTNCLSDYGNCTAVSATTLFRSAMANGTTDEDAGAEYYYDSANNVFWTWDTPQLIAKKFTLIVKSRHLGGVIAWSGGEDSYSWSHLLALQSGVAAMGSCENL</sequence>
<evidence type="ECO:0000256" key="1">
    <source>
        <dbReference type="ARBA" id="ARBA00000822"/>
    </source>
</evidence>
<evidence type="ECO:0000256" key="12">
    <source>
        <dbReference type="SAM" id="SignalP"/>
    </source>
</evidence>
<dbReference type="GO" id="GO:0006032">
    <property type="term" value="P:chitin catabolic process"/>
    <property type="evidence" value="ECO:0007669"/>
    <property type="project" value="UniProtKB-KW"/>
</dbReference>
<feature type="domain" description="GH18" evidence="14">
    <location>
        <begin position="1"/>
        <end position="392"/>
    </location>
</feature>
<dbReference type="Gene3D" id="3.30.60.10">
    <property type="entry name" value="Endochitinase-like"/>
    <property type="match status" value="1"/>
</dbReference>
<keyword evidence="7 10" id="KW-0326">Glycosidase</keyword>
<dbReference type="CDD" id="cd11618">
    <property type="entry name" value="ChtBD1_1"/>
    <property type="match status" value="1"/>
</dbReference>
<evidence type="ECO:0000256" key="9">
    <source>
        <dbReference type="PROSITE-ProRule" id="PRU00261"/>
    </source>
</evidence>
<evidence type="ECO:0000256" key="10">
    <source>
        <dbReference type="RuleBase" id="RU000489"/>
    </source>
</evidence>
<accession>A0A9P8C770</accession>
<keyword evidence="8" id="KW-0624">Polysaccharide degradation</keyword>
<keyword evidence="4 10" id="KW-0378">Hydrolase</keyword>
<gene>
    <name evidence="15" type="ORF">BJ875DRAFT_530747</name>
</gene>
<evidence type="ECO:0000259" key="13">
    <source>
        <dbReference type="PROSITE" id="PS50941"/>
    </source>
</evidence>
<organism evidence="15 16">
    <name type="scientific">Amylocarpus encephaloides</name>
    <dbReference type="NCBI Taxonomy" id="45428"/>
    <lineage>
        <taxon>Eukaryota</taxon>
        <taxon>Fungi</taxon>
        <taxon>Dikarya</taxon>
        <taxon>Ascomycota</taxon>
        <taxon>Pezizomycotina</taxon>
        <taxon>Leotiomycetes</taxon>
        <taxon>Helotiales</taxon>
        <taxon>Helotiales incertae sedis</taxon>
        <taxon>Amylocarpus</taxon>
    </lineage>
</organism>
<evidence type="ECO:0000256" key="3">
    <source>
        <dbReference type="ARBA" id="ARBA00022669"/>
    </source>
</evidence>
<dbReference type="Pfam" id="PF00704">
    <property type="entry name" value="Glyco_hydro_18"/>
    <property type="match status" value="1"/>
</dbReference>